<protein>
    <submittedName>
        <fullName evidence="2">Uncharacterized protein</fullName>
    </submittedName>
</protein>
<name>A0A9W9FKP0_9EURO</name>
<dbReference type="EMBL" id="JAPMSZ010000005">
    <property type="protein sequence ID" value="KAJ5101898.1"/>
    <property type="molecule type" value="Genomic_DNA"/>
</dbReference>
<gene>
    <name evidence="2" type="ORF">NUU61_004120</name>
</gene>
<organism evidence="2 3">
    <name type="scientific">Penicillium alfredii</name>
    <dbReference type="NCBI Taxonomy" id="1506179"/>
    <lineage>
        <taxon>Eukaryota</taxon>
        <taxon>Fungi</taxon>
        <taxon>Dikarya</taxon>
        <taxon>Ascomycota</taxon>
        <taxon>Pezizomycotina</taxon>
        <taxon>Eurotiomycetes</taxon>
        <taxon>Eurotiomycetidae</taxon>
        <taxon>Eurotiales</taxon>
        <taxon>Aspergillaceae</taxon>
        <taxon>Penicillium</taxon>
    </lineage>
</organism>
<dbReference type="AlphaFoldDB" id="A0A9W9FKP0"/>
<dbReference type="Proteomes" id="UP001141434">
    <property type="component" value="Unassembled WGS sequence"/>
</dbReference>
<reference evidence="2" key="1">
    <citation type="submission" date="2022-11" db="EMBL/GenBank/DDBJ databases">
        <authorList>
            <person name="Petersen C."/>
        </authorList>
    </citation>
    <scope>NUCLEOTIDE SEQUENCE</scope>
    <source>
        <strain evidence="2">IBT 34128</strain>
    </source>
</reference>
<keyword evidence="3" id="KW-1185">Reference proteome</keyword>
<feature type="compositionally biased region" description="Polar residues" evidence="1">
    <location>
        <begin position="24"/>
        <end position="36"/>
    </location>
</feature>
<dbReference type="RefSeq" id="XP_056512729.1">
    <property type="nucleotide sequence ID" value="XM_056654702.1"/>
</dbReference>
<comment type="caution">
    <text evidence="2">The sequence shown here is derived from an EMBL/GenBank/DDBJ whole genome shotgun (WGS) entry which is preliminary data.</text>
</comment>
<accession>A0A9W9FKP0</accession>
<evidence type="ECO:0000313" key="3">
    <source>
        <dbReference type="Proteomes" id="UP001141434"/>
    </source>
</evidence>
<dbReference type="GeneID" id="81393870"/>
<evidence type="ECO:0000256" key="1">
    <source>
        <dbReference type="SAM" id="MobiDB-lite"/>
    </source>
</evidence>
<sequence>MPSSKTDTAVRYPESDDQKRRLRNVTQDQKAVSQMQAEAGSGKQKADNSTSWAPGQLLGTHMDDAGNPVPDPASFGDGAKAKKNKEDQDADLYEAMTADFD</sequence>
<proteinExistence type="predicted"/>
<reference evidence="2" key="2">
    <citation type="journal article" date="2023" name="IMA Fungus">
        <title>Comparative genomic study of the Penicillium genus elucidates a diverse pangenome and 15 lateral gene transfer events.</title>
        <authorList>
            <person name="Petersen C."/>
            <person name="Sorensen T."/>
            <person name="Nielsen M.R."/>
            <person name="Sondergaard T.E."/>
            <person name="Sorensen J.L."/>
            <person name="Fitzpatrick D.A."/>
            <person name="Frisvad J.C."/>
            <person name="Nielsen K.L."/>
        </authorList>
    </citation>
    <scope>NUCLEOTIDE SEQUENCE</scope>
    <source>
        <strain evidence="2">IBT 34128</strain>
    </source>
</reference>
<evidence type="ECO:0000313" key="2">
    <source>
        <dbReference type="EMBL" id="KAJ5101898.1"/>
    </source>
</evidence>
<feature type="region of interest" description="Disordered" evidence="1">
    <location>
        <begin position="1"/>
        <end position="101"/>
    </location>
</feature>
<dbReference type="OrthoDB" id="4476768at2759"/>